<dbReference type="InterPro" id="IPR017937">
    <property type="entry name" value="Thioredoxin_CS"/>
</dbReference>
<name>A0ABW0QMW7_9GAMM</name>
<dbReference type="PANTHER" id="PTHR42852">
    <property type="entry name" value="THIOL:DISULFIDE INTERCHANGE PROTEIN DSBE"/>
    <property type="match status" value="1"/>
</dbReference>
<dbReference type="InterPro" id="IPR050553">
    <property type="entry name" value="Thioredoxin_ResA/DsbE_sf"/>
</dbReference>
<protein>
    <submittedName>
        <fullName evidence="6">TlpA family protein disulfide reductase</fullName>
    </submittedName>
</protein>
<keyword evidence="3" id="KW-0676">Redox-active center</keyword>
<proteinExistence type="predicted"/>
<reference evidence="7" key="1">
    <citation type="journal article" date="2019" name="Int. J. Syst. Evol. Microbiol.">
        <title>The Global Catalogue of Microorganisms (GCM) 10K type strain sequencing project: providing services to taxonomists for standard genome sequencing and annotation.</title>
        <authorList>
            <consortium name="The Broad Institute Genomics Platform"/>
            <consortium name="The Broad Institute Genome Sequencing Center for Infectious Disease"/>
            <person name="Wu L."/>
            <person name="Ma J."/>
        </authorList>
    </citation>
    <scope>NUCLEOTIDE SEQUENCE [LARGE SCALE GENOMIC DNA]</scope>
    <source>
        <strain evidence="7">CGMCC 1.16619</strain>
    </source>
</reference>
<dbReference type="EMBL" id="JBHSNF010000001">
    <property type="protein sequence ID" value="MFC5524942.1"/>
    <property type="molecule type" value="Genomic_DNA"/>
</dbReference>
<dbReference type="Proteomes" id="UP001596114">
    <property type="component" value="Unassembled WGS sequence"/>
</dbReference>
<dbReference type="InterPro" id="IPR013740">
    <property type="entry name" value="Redoxin"/>
</dbReference>
<dbReference type="CDD" id="cd02966">
    <property type="entry name" value="TlpA_like_family"/>
    <property type="match status" value="1"/>
</dbReference>
<feature type="domain" description="Thioredoxin" evidence="5">
    <location>
        <begin position="21"/>
        <end position="167"/>
    </location>
</feature>
<dbReference type="InterPro" id="IPR036249">
    <property type="entry name" value="Thioredoxin-like_sf"/>
</dbReference>
<organism evidence="6 7">
    <name type="scientific">Rhodanobacter ginsengisoli</name>
    <dbReference type="NCBI Taxonomy" id="418646"/>
    <lineage>
        <taxon>Bacteria</taxon>
        <taxon>Pseudomonadati</taxon>
        <taxon>Pseudomonadota</taxon>
        <taxon>Gammaproteobacteria</taxon>
        <taxon>Lysobacterales</taxon>
        <taxon>Rhodanobacteraceae</taxon>
        <taxon>Rhodanobacter</taxon>
    </lineage>
</organism>
<gene>
    <name evidence="6" type="ORF">ACFPPA_04235</name>
</gene>
<comment type="caution">
    <text evidence="6">The sequence shown here is derived from an EMBL/GenBank/DDBJ whole genome shotgun (WGS) entry which is preliminary data.</text>
</comment>
<evidence type="ECO:0000256" key="3">
    <source>
        <dbReference type="ARBA" id="ARBA00023284"/>
    </source>
</evidence>
<dbReference type="Pfam" id="PF08534">
    <property type="entry name" value="Redoxin"/>
    <property type="match status" value="1"/>
</dbReference>
<evidence type="ECO:0000313" key="7">
    <source>
        <dbReference type="Proteomes" id="UP001596114"/>
    </source>
</evidence>
<evidence type="ECO:0000313" key="6">
    <source>
        <dbReference type="EMBL" id="MFC5524942.1"/>
    </source>
</evidence>
<evidence type="ECO:0000256" key="4">
    <source>
        <dbReference type="SAM" id="SignalP"/>
    </source>
</evidence>
<feature type="signal peptide" evidence="4">
    <location>
        <begin position="1"/>
        <end position="19"/>
    </location>
</feature>
<keyword evidence="2" id="KW-0201">Cytochrome c-type biogenesis</keyword>
<keyword evidence="4" id="KW-0732">Signal</keyword>
<evidence type="ECO:0000256" key="1">
    <source>
        <dbReference type="ARBA" id="ARBA00004196"/>
    </source>
</evidence>
<dbReference type="SUPFAM" id="SSF52833">
    <property type="entry name" value="Thioredoxin-like"/>
    <property type="match status" value="1"/>
</dbReference>
<sequence length="179" mass="19347">MRRTGFALFALLYCLAAAAGVQPGDTPPDSLGTTLGGKSMSLSSLHGKVVVISFWATWCGYCMKEMPILAGLQSVASSRSLPLQVVSIDYREDRDTFRHSARVLHRRLPNLLINWDRKGKVGAPYGAAGGIPVMVMLHRDGTVAHIHVGYGEDMLNGLIDEINSLINEPEPAPKVLAAH</sequence>
<dbReference type="PROSITE" id="PS00194">
    <property type="entry name" value="THIOREDOXIN_1"/>
    <property type="match status" value="1"/>
</dbReference>
<dbReference type="PANTHER" id="PTHR42852:SF13">
    <property type="entry name" value="PROTEIN DIPZ"/>
    <property type="match status" value="1"/>
</dbReference>
<comment type="subcellular location">
    <subcellularLocation>
        <location evidence="1">Cell envelope</location>
    </subcellularLocation>
</comment>
<dbReference type="PROSITE" id="PS51352">
    <property type="entry name" value="THIOREDOXIN_2"/>
    <property type="match status" value="1"/>
</dbReference>
<accession>A0ABW0QMW7</accession>
<feature type="chain" id="PRO_5046596187" evidence="4">
    <location>
        <begin position="20"/>
        <end position="179"/>
    </location>
</feature>
<dbReference type="InterPro" id="IPR013766">
    <property type="entry name" value="Thioredoxin_domain"/>
</dbReference>
<evidence type="ECO:0000259" key="5">
    <source>
        <dbReference type="PROSITE" id="PS51352"/>
    </source>
</evidence>
<dbReference type="RefSeq" id="WP_377317565.1">
    <property type="nucleotide sequence ID" value="NZ_JBHSNF010000001.1"/>
</dbReference>
<dbReference type="Gene3D" id="3.40.30.10">
    <property type="entry name" value="Glutaredoxin"/>
    <property type="match status" value="1"/>
</dbReference>
<keyword evidence="7" id="KW-1185">Reference proteome</keyword>
<evidence type="ECO:0000256" key="2">
    <source>
        <dbReference type="ARBA" id="ARBA00022748"/>
    </source>
</evidence>